<dbReference type="AlphaFoldDB" id="A0A7E4VMD3"/>
<sequence length="204" mass="22724">MSRECHIHLDNDLLFEHTCCYKASSQESSTDPECNLLTVLARLKNNDDDDGDATIPASIESTAPNTGLGVHENADKCEQSHMGQVGKISRRCYPGGHGCFHLKRLNDANEAVIASCIGRAEEMVATREDAFERYHEALVCLTEEAQDKCHLVVDGIRMRYVCCCSPQVVRNYMASCEVDSNMLFNTNEYAVKYVGDFKDDNGDD</sequence>
<evidence type="ECO:0000313" key="1">
    <source>
        <dbReference type="Proteomes" id="UP000492821"/>
    </source>
</evidence>
<protein>
    <submittedName>
        <fullName evidence="2">Ground-like domain-containing protein</fullName>
    </submittedName>
</protein>
<organism evidence="1 2">
    <name type="scientific">Panagrellus redivivus</name>
    <name type="common">Microworm</name>
    <dbReference type="NCBI Taxonomy" id="6233"/>
    <lineage>
        <taxon>Eukaryota</taxon>
        <taxon>Metazoa</taxon>
        <taxon>Ecdysozoa</taxon>
        <taxon>Nematoda</taxon>
        <taxon>Chromadorea</taxon>
        <taxon>Rhabditida</taxon>
        <taxon>Tylenchina</taxon>
        <taxon>Panagrolaimomorpha</taxon>
        <taxon>Panagrolaimoidea</taxon>
        <taxon>Panagrolaimidae</taxon>
        <taxon>Panagrellus</taxon>
    </lineage>
</organism>
<accession>A0A7E4VMD3</accession>
<reference evidence="1" key="1">
    <citation type="journal article" date="2013" name="Genetics">
        <title>The draft genome and transcriptome of Panagrellus redivivus are shaped by the harsh demands of a free-living lifestyle.</title>
        <authorList>
            <person name="Srinivasan J."/>
            <person name="Dillman A.R."/>
            <person name="Macchietto M.G."/>
            <person name="Heikkinen L."/>
            <person name="Lakso M."/>
            <person name="Fracchia K.M."/>
            <person name="Antoshechkin I."/>
            <person name="Mortazavi A."/>
            <person name="Wong G."/>
            <person name="Sternberg P.W."/>
        </authorList>
    </citation>
    <scope>NUCLEOTIDE SEQUENCE [LARGE SCALE GENOMIC DNA]</scope>
    <source>
        <strain evidence="1">MT8872</strain>
    </source>
</reference>
<evidence type="ECO:0000313" key="2">
    <source>
        <dbReference type="WBParaSite" id="Pan_g22287.t1"/>
    </source>
</evidence>
<name>A0A7E4VMD3_PANRE</name>
<dbReference type="WBParaSite" id="Pan_g22287.t1">
    <property type="protein sequence ID" value="Pan_g22287.t1"/>
    <property type="gene ID" value="Pan_g22287"/>
</dbReference>
<keyword evidence="1" id="KW-1185">Reference proteome</keyword>
<proteinExistence type="predicted"/>
<dbReference type="Proteomes" id="UP000492821">
    <property type="component" value="Unassembled WGS sequence"/>
</dbReference>
<reference evidence="2" key="2">
    <citation type="submission" date="2020-10" db="UniProtKB">
        <authorList>
            <consortium name="WormBaseParasite"/>
        </authorList>
    </citation>
    <scope>IDENTIFICATION</scope>
</reference>